<dbReference type="InterPro" id="IPR036971">
    <property type="entry name" value="PDEase_catalytic_dom_sf"/>
</dbReference>
<organism evidence="6 7">
    <name type="scientific">Tetranychus urticae</name>
    <name type="common">Two-spotted spider mite</name>
    <dbReference type="NCBI Taxonomy" id="32264"/>
    <lineage>
        <taxon>Eukaryota</taxon>
        <taxon>Metazoa</taxon>
        <taxon>Ecdysozoa</taxon>
        <taxon>Arthropoda</taxon>
        <taxon>Chelicerata</taxon>
        <taxon>Arachnida</taxon>
        <taxon>Acari</taxon>
        <taxon>Acariformes</taxon>
        <taxon>Trombidiformes</taxon>
        <taxon>Prostigmata</taxon>
        <taxon>Eleutherengona</taxon>
        <taxon>Raphignathae</taxon>
        <taxon>Tetranychoidea</taxon>
        <taxon>Tetranychidae</taxon>
        <taxon>Tetranychus</taxon>
    </lineage>
</organism>
<reference evidence="7" key="1">
    <citation type="submission" date="2011-08" db="EMBL/GenBank/DDBJ databases">
        <authorList>
            <person name="Rombauts S."/>
        </authorList>
    </citation>
    <scope>NUCLEOTIDE SEQUENCE</scope>
    <source>
        <strain evidence="7">London</strain>
    </source>
</reference>
<feature type="compositionally biased region" description="Basic and acidic residues" evidence="4">
    <location>
        <begin position="325"/>
        <end position="342"/>
    </location>
</feature>
<comment type="cofactor">
    <cofactor evidence="3">
        <name>a divalent metal cation</name>
        <dbReference type="ChEBI" id="CHEBI:60240"/>
    </cofactor>
    <text evidence="3">Binds 2 divalent metal cations per subunit. Site 1 may preferentially bind zinc ions, while site 2 has a preference for magnesium and/or manganese ions.</text>
</comment>
<feature type="compositionally biased region" description="Low complexity" evidence="4">
    <location>
        <begin position="133"/>
        <end position="144"/>
    </location>
</feature>
<dbReference type="SUPFAM" id="SSF109604">
    <property type="entry name" value="HD-domain/PDEase-like"/>
    <property type="match status" value="1"/>
</dbReference>
<dbReference type="GO" id="GO:0007165">
    <property type="term" value="P:signal transduction"/>
    <property type="evidence" value="ECO:0007669"/>
    <property type="project" value="InterPro"/>
</dbReference>
<dbReference type="eggNOG" id="ENOG502QSV8">
    <property type="taxonomic scope" value="Eukaryota"/>
</dbReference>
<evidence type="ECO:0000259" key="5">
    <source>
        <dbReference type="PROSITE" id="PS51845"/>
    </source>
</evidence>
<dbReference type="Pfam" id="PF00233">
    <property type="entry name" value="PDEase_I"/>
    <property type="match status" value="1"/>
</dbReference>
<dbReference type="STRING" id="32264.T1L2H6"/>
<evidence type="ECO:0000256" key="1">
    <source>
        <dbReference type="ARBA" id="ARBA00022723"/>
    </source>
</evidence>
<dbReference type="EC" id="3.1.4.-" evidence="3"/>
<dbReference type="GO" id="GO:0046872">
    <property type="term" value="F:metal ion binding"/>
    <property type="evidence" value="ECO:0007669"/>
    <property type="project" value="UniProtKB-KW"/>
</dbReference>
<dbReference type="PANTHER" id="PTHR11347">
    <property type="entry name" value="CYCLIC NUCLEOTIDE PHOSPHODIESTERASE"/>
    <property type="match status" value="1"/>
</dbReference>
<dbReference type="PROSITE" id="PS51845">
    <property type="entry name" value="PDEASE_I_2"/>
    <property type="match status" value="1"/>
</dbReference>
<feature type="domain" description="PDEase" evidence="5">
    <location>
        <begin position="506"/>
        <end position="911"/>
    </location>
</feature>
<feature type="compositionally biased region" description="Low complexity" evidence="4">
    <location>
        <begin position="408"/>
        <end position="430"/>
    </location>
</feature>
<feature type="region of interest" description="Disordered" evidence="4">
    <location>
        <begin position="370"/>
        <end position="446"/>
    </location>
</feature>
<feature type="compositionally biased region" description="Polar residues" evidence="4">
    <location>
        <begin position="247"/>
        <end position="272"/>
    </location>
</feature>
<evidence type="ECO:0000256" key="2">
    <source>
        <dbReference type="ARBA" id="ARBA00022801"/>
    </source>
</evidence>
<keyword evidence="7" id="KW-1185">Reference proteome</keyword>
<feature type="region of interest" description="Disordered" evidence="4">
    <location>
        <begin position="130"/>
        <end position="194"/>
    </location>
</feature>
<dbReference type="HOGENOM" id="CLU_1995524_0_0_1"/>
<evidence type="ECO:0000256" key="4">
    <source>
        <dbReference type="SAM" id="MobiDB-lite"/>
    </source>
</evidence>
<proteinExistence type="inferred from homology"/>
<comment type="similarity">
    <text evidence="3">Belongs to the cyclic nucleotide phosphodiesterase family.</text>
</comment>
<accession>T1L2H6</accession>
<keyword evidence="2 3" id="KW-0378">Hydrolase</keyword>
<feature type="region of interest" description="Disordered" evidence="4">
    <location>
        <begin position="913"/>
        <end position="971"/>
    </location>
</feature>
<dbReference type="InterPro" id="IPR002073">
    <property type="entry name" value="PDEase_catalytic_dom"/>
</dbReference>
<feature type="compositionally biased region" description="Polar residues" evidence="4">
    <location>
        <begin position="370"/>
        <end position="384"/>
    </location>
</feature>
<feature type="compositionally biased region" description="Pro residues" evidence="4">
    <location>
        <begin position="169"/>
        <end position="185"/>
    </location>
</feature>
<feature type="compositionally biased region" description="Low complexity" evidence="4">
    <location>
        <begin position="273"/>
        <end position="324"/>
    </location>
</feature>
<evidence type="ECO:0000313" key="7">
    <source>
        <dbReference type="Proteomes" id="UP000015104"/>
    </source>
</evidence>
<feature type="compositionally biased region" description="Low complexity" evidence="4">
    <location>
        <begin position="437"/>
        <end position="446"/>
    </location>
</feature>
<evidence type="ECO:0000313" key="6">
    <source>
        <dbReference type="EnsemblMetazoa" id="tetur33g00960.1"/>
    </source>
</evidence>
<dbReference type="EMBL" id="CAEY01000947">
    <property type="status" value="NOT_ANNOTATED_CDS"/>
    <property type="molecule type" value="Genomic_DNA"/>
</dbReference>
<protein>
    <recommendedName>
        <fullName evidence="3">Phosphodiesterase</fullName>
        <ecNumber evidence="3">3.1.4.-</ecNumber>
    </recommendedName>
</protein>
<dbReference type="GO" id="GO:0004114">
    <property type="term" value="F:3',5'-cyclic-nucleotide phosphodiesterase activity"/>
    <property type="evidence" value="ECO:0007669"/>
    <property type="project" value="InterPro"/>
</dbReference>
<name>T1L2H6_TETUR</name>
<evidence type="ECO:0000256" key="3">
    <source>
        <dbReference type="RuleBase" id="RU363067"/>
    </source>
</evidence>
<reference evidence="6" key="2">
    <citation type="submission" date="2015-06" db="UniProtKB">
        <authorList>
            <consortium name="EnsemblMetazoa"/>
        </authorList>
    </citation>
    <scope>IDENTIFICATION</scope>
</reference>
<feature type="compositionally biased region" description="Low complexity" evidence="4">
    <location>
        <begin position="924"/>
        <end position="940"/>
    </location>
</feature>
<dbReference type="InterPro" id="IPR023174">
    <property type="entry name" value="PDEase_CS"/>
</dbReference>
<dbReference type="AlphaFoldDB" id="T1L2H6"/>
<dbReference type="PROSITE" id="PS00126">
    <property type="entry name" value="PDEASE_I_1"/>
    <property type="match status" value="1"/>
</dbReference>
<sequence length="971" mass="107751">MKFIELFSSLFGHKQPQSSRSSVDVALIIEAHGLVTEMLNDPTLPPHIISGLRAVASLLAPPVSQVSNRSRSTPWAAVALDNYASVEEPSEMPYTGEKLMSCKVININKPLFLVNPVARGRRNVPPSVLRRMSTSTWSTTTSATGMPTLEPEPSRKRCTNFRSAQSPNSPHPPSFLSPSEKPPPVKGGRSFSTTALPMGALSHLREKRDRKLGSIVQSSLDSNRDIQTSSEIDLQCLKFPHKHVDSPANSPSHVHFNNSSESNKTPSISTLTQQQKQKQPQHNLQPQFQPIHHQPQQQFQSHQPSFSSPSTSLTPHLHQQQHQPSNDRRADKRLEPMPDKHFINPYHGSSYSIGACQILKQTIPRLNLTSDYDSSNDSPSGSETTVDDNVISDSRLSSGVVVGGSGGRRTASSVSKGVTTASPSESSLSSSGGGGSSTNAPSASNNASGNIVTAKEGSYCLLCGIALRTLNTSGKVKPQPTWPNKSPPPPMEPDVDPFGNIPIADTLYNLERLAHDPLLNRINEWDYPIFELNSSAEGAILSQLTYRIFYEAGLLEAFRIPIVEFLSYFRALELGYREKPYHNRMHAADVLHGVYYLTSQQIPGFPQIPLDSDNSPAQKNSIGPLPKSYLRHISTCDDSYGIMGANFPALEIMALYTASAMHDYDHPGRTNAFLVQTFSAQAILYNDRSVLENHHAAAAWSLFISKEEYNWLRVLDKAEFKRFRFLVIEFILATDLKRHFDILAEFSAKVNGDDGSGIDWFSETDRLLVMEMCIKLSDINGPCKERNIHLQWTHRIAEEFYEQGDEEESLGLPISPFMDRKHPQLARLQESFINHLVAPLCNIYGEAGLLPGVIEFQENITSDKINERRKSSERKSSDVKKEKQKIKKITCLQTKHLEENYRYWVNVLKEEANKTPSDDDDVNESSSVSSDDSSTPVFSSNQPLHDIVESEEVGATGETPPPSISDENHPS</sequence>
<dbReference type="Proteomes" id="UP000015104">
    <property type="component" value="Unassembled WGS sequence"/>
</dbReference>
<keyword evidence="1 3" id="KW-0479">Metal-binding</keyword>
<feature type="region of interest" description="Disordered" evidence="4">
    <location>
        <begin position="243"/>
        <end position="345"/>
    </location>
</feature>
<dbReference type="Gene3D" id="1.10.1300.10">
    <property type="entry name" value="3'5'-cyclic nucleotide phosphodiesterase, catalytic domain"/>
    <property type="match status" value="1"/>
</dbReference>
<dbReference type="EnsemblMetazoa" id="tetur33g00960.1">
    <property type="protein sequence ID" value="tetur33g00960.1"/>
    <property type="gene ID" value="tetur33g00960"/>
</dbReference>